<feature type="region of interest" description="Disordered" evidence="1">
    <location>
        <begin position="1"/>
        <end position="25"/>
    </location>
</feature>
<dbReference type="EMBL" id="BEYU01000084">
    <property type="protein sequence ID" value="GBG30828.1"/>
    <property type="molecule type" value="Genomic_DNA"/>
</dbReference>
<proteinExistence type="predicted"/>
<dbReference type="Proteomes" id="UP000241890">
    <property type="component" value="Unassembled WGS sequence"/>
</dbReference>
<sequence>MQPVEDQHHGNDEAPGVEGPEQEVDAGDEYAAIVDICCAAHGDLQDDLQYQDGTHVPLQSAMPAGALLLSNSGLSGLSPVQSDDQDDLKPFPITVSDHDDLSFPSEVFKDPVPAENAGQSDTVLADDNNALPGHPSDGKDDKVDRCEDPKRPITAETPASRPPPPTVSSSSSCRSLMYLDSVITEFLFLSGNLDDLNVNEFSCPGCPHCKKVFEALRQRFQPFSGLPMQEVAATLFEGILQWGPVYTSEAITRSIVFLLPCQKGVKRIVVHLFSWDKDGLLSREKIELVKVSETLFKYVGKGGEFDFFLKKQHAQYHDGKLLLELQIDFKPQGVSKRSGKGVSKRSGNEFRLCVTALNEDSSKQPLLENHQLELLTKIHNPHKRKNETDAEFHASSRVKKYETEKRKHIGVLEQHQRACVEGLGAPVADEFSLIPLLGRPADRKRKRNGEDGAPASKRSRRNGKSQK</sequence>
<reference evidence="2 3" key="1">
    <citation type="submission" date="2017-12" db="EMBL/GenBank/DDBJ databases">
        <title>Sequencing, de novo assembly and annotation of complete genome of a new Thraustochytrid species, strain FCC1311.</title>
        <authorList>
            <person name="Sedici K."/>
            <person name="Godart F."/>
            <person name="Aiese Cigliano R."/>
            <person name="Sanseverino W."/>
            <person name="Barakat M."/>
            <person name="Ortet P."/>
            <person name="Marechal E."/>
            <person name="Cagnac O."/>
            <person name="Amato A."/>
        </authorList>
    </citation>
    <scope>NUCLEOTIDE SEQUENCE [LARGE SCALE GENOMIC DNA]</scope>
</reference>
<dbReference type="InParanoid" id="A0A2R5GM66"/>
<evidence type="ECO:0000256" key="1">
    <source>
        <dbReference type="SAM" id="MobiDB-lite"/>
    </source>
</evidence>
<feature type="compositionally biased region" description="Basic and acidic residues" evidence="1">
    <location>
        <begin position="136"/>
        <end position="153"/>
    </location>
</feature>
<organism evidence="2 3">
    <name type="scientific">Hondaea fermentalgiana</name>
    <dbReference type="NCBI Taxonomy" id="2315210"/>
    <lineage>
        <taxon>Eukaryota</taxon>
        <taxon>Sar</taxon>
        <taxon>Stramenopiles</taxon>
        <taxon>Bigyra</taxon>
        <taxon>Labyrinthulomycetes</taxon>
        <taxon>Thraustochytrida</taxon>
        <taxon>Thraustochytriidae</taxon>
        <taxon>Hondaea</taxon>
    </lineage>
</organism>
<evidence type="ECO:0000313" key="2">
    <source>
        <dbReference type="EMBL" id="GBG30828.1"/>
    </source>
</evidence>
<dbReference type="AlphaFoldDB" id="A0A2R5GM66"/>
<feature type="compositionally biased region" description="Basic residues" evidence="1">
    <location>
        <begin position="457"/>
        <end position="467"/>
    </location>
</feature>
<feature type="region of interest" description="Disordered" evidence="1">
    <location>
        <begin position="77"/>
        <end position="172"/>
    </location>
</feature>
<keyword evidence="3" id="KW-1185">Reference proteome</keyword>
<feature type="compositionally biased region" description="Basic and acidic residues" evidence="1">
    <location>
        <begin position="1"/>
        <end position="12"/>
    </location>
</feature>
<accession>A0A2R5GM66</accession>
<evidence type="ECO:0000313" key="3">
    <source>
        <dbReference type="Proteomes" id="UP000241890"/>
    </source>
</evidence>
<gene>
    <name evidence="2" type="ORF">FCC1311_070482</name>
</gene>
<feature type="region of interest" description="Disordered" evidence="1">
    <location>
        <begin position="434"/>
        <end position="467"/>
    </location>
</feature>
<protein>
    <submittedName>
        <fullName evidence="2">Uncharacterized protein</fullName>
    </submittedName>
</protein>
<name>A0A2R5GM66_9STRA</name>
<comment type="caution">
    <text evidence="2">The sequence shown here is derived from an EMBL/GenBank/DDBJ whole genome shotgun (WGS) entry which is preliminary data.</text>
</comment>